<organism evidence="1">
    <name type="scientific">marine sediment metagenome</name>
    <dbReference type="NCBI Taxonomy" id="412755"/>
    <lineage>
        <taxon>unclassified sequences</taxon>
        <taxon>metagenomes</taxon>
        <taxon>ecological metagenomes</taxon>
    </lineage>
</organism>
<protein>
    <recommendedName>
        <fullName evidence="2">AAA+ ATPase domain-containing protein</fullName>
    </recommendedName>
</protein>
<comment type="caution">
    <text evidence="1">The sequence shown here is derived from an EMBL/GenBank/DDBJ whole genome shotgun (WGS) entry which is preliminary data.</text>
</comment>
<sequence>MGNIKVVKKEPVFVWGHEVELEHVDWLWPNRFPLGMLSIIAGLGGVSKSTLTLYMAAQITTGRPFIDDPPGTTREPGDVVILSAEDSPGNIIMPRLIAMGADTKRICILKAIKVTLEGGQTGITGVTNLSKNEGDLDMLVAVIKQCPNPLLVIIDPYTGFMTGKQADSNDNIAVRSFLRPLGEMAADFHLTVIGITHFNKKEDSSAALRILGSVGQQNAARMCWYVLHDPDAEDRRYLIWAKGNMAARCSGLAYRLVNTPVTFKNRTSFYPSCNFEKEPVHLTADELMAPRPKKSGRPRKQTDAGDWLESFLSDGGVDSKLIFEEGKHLGYSQRTLERAKKSVGILGIPVKNHTAKIVRWEWRLP</sequence>
<name>A0A0F9RND2_9ZZZZ</name>
<dbReference type="InterPro" id="IPR027417">
    <property type="entry name" value="P-loop_NTPase"/>
</dbReference>
<dbReference type="EMBL" id="LAZR01000851">
    <property type="protein sequence ID" value="KKN56244.1"/>
    <property type="molecule type" value="Genomic_DNA"/>
</dbReference>
<gene>
    <name evidence="1" type="ORF">LCGC14_0573890</name>
</gene>
<dbReference type="Pfam" id="PF13481">
    <property type="entry name" value="AAA_25"/>
    <property type="match status" value="1"/>
</dbReference>
<dbReference type="AlphaFoldDB" id="A0A0F9RND2"/>
<reference evidence="1" key="1">
    <citation type="journal article" date="2015" name="Nature">
        <title>Complex archaea that bridge the gap between prokaryotes and eukaryotes.</title>
        <authorList>
            <person name="Spang A."/>
            <person name="Saw J.H."/>
            <person name="Jorgensen S.L."/>
            <person name="Zaremba-Niedzwiedzka K."/>
            <person name="Martijn J."/>
            <person name="Lind A.E."/>
            <person name="van Eijk R."/>
            <person name="Schleper C."/>
            <person name="Guy L."/>
            <person name="Ettema T.J."/>
        </authorList>
    </citation>
    <scope>NUCLEOTIDE SEQUENCE</scope>
</reference>
<proteinExistence type="predicted"/>
<evidence type="ECO:0008006" key="2">
    <source>
        <dbReference type="Google" id="ProtNLM"/>
    </source>
</evidence>
<dbReference type="Gene3D" id="3.40.50.300">
    <property type="entry name" value="P-loop containing nucleotide triphosphate hydrolases"/>
    <property type="match status" value="1"/>
</dbReference>
<evidence type="ECO:0000313" key="1">
    <source>
        <dbReference type="EMBL" id="KKN56244.1"/>
    </source>
</evidence>
<accession>A0A0F9RND2</accession>
<dbReference type="SUPFAM" id="SSF52540">
    <property type="entry name" value="P-loop containing nucleoside triphosphate hydrolases"/>
    <property type="match status" value="1"/>
</dbReference>